<sequence length="74" mass="8772">MKKPKYVRRKARFSIGQVICDKDIIPRIFGVVVTVGGKRRIAPFYFDSNKQFFVDFENWRPLTAKEIGPRRKRV</sequence>
<evidence type="ECO:0000313" key="1">
    <source>
        <dbReference type="EMBL" id="KKM63570.1"/>
    </source>
</evidence>
<protein>
    <submittedName>
        <fullName evidence="1">Uncharacterized protein</fullName>
    </submittedName>
</protein>
<gene>
    <name evidence="1" type="ORF">LCGC14_1510150</name>
</gene>
<name>A0A0F9LH12_9ZZZZ</name>
<organism evidence="1">
    <name type="scientific">marine sediment metagenome</name>
    <dbReference type="NCBI Taxonomy" id="412755"/>
    <lineage>
        <taxon>unclassified sequences</taxon>
        <taxon>metagenomes</taxon>
        <taxon>ecological metagenomes</taxon>
    </lineage>
</organism>
<reference evidence="1" key="1">
    <citation type="journal article" date="2015" name="Nature">
        <title>Complex archaea that bridge the gap between prokaryotes and eukaryotes.</title>
        <authorList>
            <person name="Spang A."/>
            <person name="Saw J.H."/>
            <person name="Jorgensen S.L."/>
            <person name="Zaremba-Niedzwiedzka K."/>
            <person name="Martijn J."/>
            <person name="Lind A.E."/>
            <person name="van Eijk R."/>
            <person name="Schleper C."/>
            <person name="Guy L."/>
            <person name="Ettema T.J."/>
        </authorList>
    </citation>
    <scope>NUCLEOTIDE SEQUENCE</scope>
</reference>
<dbReference type="AlphaFoldDB" id="A0A0F9LH12"/>
<dbReference type="EMBL" id="LAZR01011072">
    <property type="protein sequence ID" value="KKM63570.1"/>
    <property type="molecule type" value="Genomic_DNA"/>
</dbReference>
<proteinExistence type="predicted"/>
<comment type="caution">
    <text evidence="1">The sequence shown here is derived from an EMBL/GenBank/DDBJ whole genome shotgun (WGS) entry which is preliminary data.</text>
</comment>
<accession>A0A0F9LH12</accession>